<comment type="caution">
    <text evidence="3">The sequence shown here is derived from an EMBL/GenBank/DDBJ whole genome shotgun (WGS) entry which is preliminary data.</text>
</comment>
<dbReference type="InterPro" id="IPR023577">
    <property type="entry name" value="CYTH_domain"/>
</dbReference>
<dbReference type="PANTHER" id="PTHR39339:SF1">
    <property type="entry name" value="CHAD DOMAIN-CONTAINING PROTEIN"/>
    <property type="match status" value="1"/>
</dbReference>
<dbReference type="AlphaFoldDB" id="A0A939LQF9"/>
<evidence type="ECO:0000313" key="4">
    <source>
        <dbReference type="Proteomes" id="UP000664209"/>
    </source>
</evidence>
<dbReference type="PROSITE" id="PS51708">
    <property type="entry name" value="CHAD"/>
    <property type="match status" value="1"/>
</dbReference>
<dbReference type="PANTHER" id="PTHR39339">
    <property type="entry name" value="SLR1444 PROTEIN"/>
    <property type="match status" value="1"/>
</dbReference>
<dbReference type="Gene3D" id="2.40.320.10">
    <property type="entry name" value="Hypothetical Protein Pfu-838710-001"/>
    <property type="match status" value="1"/>
</dbReference>
<dbReference type="Pfam" id="PF01928">
    <property type="entry name" value="CYTH"/>
    <property type="match status" value="1"/>
</dbReference>
<evidence type="ECO:0000313" key="3">
    <source>
        <dbReference type="EMBL" id="MBO1752113.1"/>
    </source>
</evidence>
<organism evidence="3 4">
    <name type="scientific">Actinotalea soli</name>
    <dbReference type="NCBI Taxonomy" id="2819234"/>
    <lineage>
        <taxon>Bacteria</taxon>
        <taxon>Bacillati</taxon>
        <taxon>Actinomycetota</taxon>
        <taxon>Actinomycetes</taxon>
        <taxon>Micrococcales</taxon>
        <taxon>Cellulomonadaceae</taxon>
        <taxon>Actinotalea</taxon>
    </lineage>
</organism>
<keyword evidence="4" id="KW-1185">Reference proteome</keyword>
<dbReference type="Pfam" id="PF05235">
    <property type="entry name" value="CHAD"/>
    <property type="match status" value="1"/>
</dbReference>
<dbReference type="EMBL" id="JAGEMK010000004">
    <property type="protein sequence ID" value="MBO1752113.1"/>
    <property type="molecule type" value="Genomic_DNA"/>
</dbReference>
<name>A0A939LQF9_9CELL</name>
<dbReference type="InterPro" id="IPR038186">
    <property type="entry name" value="CHAD_dom_sf"/>
</dbReference>
<dbReference type="InterPro" id="IPR007899">
    <property type="entry name" value="CHAD_dom"/>
</dbReference>
<dbReference type="RefSeq" id="WP_208055797.1">
    <property type="nucleotide sequence ID" value="NZ_JAGEMK010000004.1"/>
</dbReference>
<reference evidence="3" key="1">
    <citation type="submission" date="2021-03" db="EMBL/GenBank/DDBJ databases">
        <title>Actinotalea soli sp. nov., isolated from soil.</title>
        <authorList>
            <person name="Ping W."/>
            <person name="Zhang J."/>
        </authorList>
    </citation>
    <scope>NUCLEOTIDE SEQUENCE</scope>
    <source>
        <strain evidence="3">BY-33</strain>
    </source>
</reference>
<feature type="domain" description="CHAD" evidence="2">
    <location>
        <begin position="254"/>
        <end position="539"/>
    </location>
</feature>
<dbReference type="SUPFAM" id="SSF55154">
    <property type="entry name" value="CYTH-like phosphatases"/>
    <property type="match status" value="1"/>
</dbReference>
<dbReference type="InterPro" id="IPR033469">
    <property type="entry name" value="CYTH-like_dom_sf"/>
</dbReference>
<dbReference type="CDD" id="cd07374">
    <property type="entry name" value="CYTH-like_Pase"/>
    <property type="match status" value="1"/>
</dbReference>
<dbReference type="PROSITE" id="PS51707">
    <property type="entry name" value="CYTH"/>
    <property type="match status" value="1"/>
</dbReference>
<feature type="domain" description="CYTH" evidence="1">
    <location>
        <begin position="5"/>
        <end position="215"/>
    </location>
</feature>
<evidence type="ECO:0000259" key="2">
    <source>
        <dbReference type="PROSITE" id="PS51708"/>
    </source>
</evidence>
<proteinExistence type="predicted"/>
<evidence type="ECO:0000259" key="1">
    <source>
        <dbReference type="PROSITE" id="PS51707"/>
    </source>
</evidence>
<gene>
    <name evidence="3" type="ORF">J4G33_09885</name>
</gene>
<protein>
    <submittedName>
        <fullName evidence="3">CYTH and CHAD domain-containing protein</fullName>
    </submittedName>
</protein>
<dbReference type="SMART" id="SM01118">
    <property type="entry name" value="CYTH"/>
    <property type="match status" value="1"/>
</dbReference>
<sequence>MAEVHREVETKYEVVAELQLPDLVELFGSVPRGTKAPSSEESSWAEEGVERQRLRATYFDTADFHLAAAGLTLRRRTGGSDAGWHLKVPMADGSRSEIRLPLGRGATTVPARLVAMLYAVTDGRELVPVVKIDTDRTVRHLVDEARNLAVEVADDLVTTRPVPSSGSGESPPATSWREIEVELVDGPTSLLDSLDPVLRASGLVPARTTSKLARALGRGSLRAAGGTTARKASTTKVAARTKAASGKKAASGEKARAGEVALAYIGAQVDTIRAQDMPVRLDAEGSVHAMRVATRRLRSALTTLGPLLDRKVTKPLGTELRWLARVLGEARDAEVMRARIGAAVDEERPDARLDPAVAEGVDGELDSAYRAAHDDVVAQLSSDRYRALLDALRALVEHPPLTDRAGRSAQKVLPGLVAKSDARVGAAMRAAHTARDEAERETQLHRARKAAKKARYSAESVASVFGKDARRFAAAMEEVQEALGDHLDAVATRARLRELASGTEQPGTAFTYGRLHALEEARAQRSGELVGEAWAAARKKKLRAWLR</sequence>
<dbReference type="SMART" id="SM00880">
    <property type="entry name" value="CHAD"/>
    <property type="match status" value="1"/>
</dbReference>
<dbReference type="Proteomes" id="UP000664209">
    <property type="component" value="Unassembled WGS sequence"/>
</dbReference>
<accession>A0A939LQF9</accession>
<dbReference type="Gene3D" id="1.40.20.10">
    <property type="entry name" value="CHAD domain"/>
    <property type="match status" value="1"/>
</dbReference>